<sequence length="642" mass="70961">MRGLLLRPLFFITWAAAQVVQPRQTKDPFRGINQCAYMEVNEGGGKKTLAWTCGLPNEGNSGIQYDCCPGFKRSAIINNECVEVDRTYLPIVPTLELMGKNKTANTLALAEPNLAMDDQNKDFTVFVPDKDGSLPNSSPDAAKSIIADGRHYAQDFKDGTNIPVKNGPPLKVSTYPNNLVFIECQLLRKPDFETSNGLIHFMSGPIESSAKYPTVLKRLEAEPGVRDFVSSIPSDLRRELDSPSSQKRYTVFAPNNAVWNNAKAKASSPEAVERLVRGHVVDNMVCGNSIDPEKRKIGRTKNNNPLSAVQKPDGSRVVLDACGSEVPLRNADKMAGNGVVHVMGQVLWGTEAMDLKETLQCLAKDRNSDISRATQEMARCNINVRPQENAVVLLPTNEAMQSAGGMDPCSMYSHHVLTSSACKMKSENGIGVTQECQFQTKYTAPNGDKPVVTNQYIRERDGSKLHFGKATTTGTKPIEFRDGVIYPVKSVNPPPTERVMDMISKDRDLKTTYENMQKSGFPSVLQQVKPNFAFLAPVNHGWVTRDKERAYSPGQMRKLMELHAIPHQMITGENGNIGPETIQTMDSLNGRKLKVMKTYDGSTFVGHDDMDPKDWALSIGEPKIGTDGVYWKVDWPMVCPDC</sequence>
<reference evidence="4" key="1">
    <citation type="submission" date="2016-01" db="EMBL/GenBank/DDBJ databases">
        <title>Reference transcriptome for the parasite Schistocephalus solidus: insights into the molecular evolution of parasitism.</title>
        <authorList>
            <person name="Hebert F.O."/>
            <person name="Grambauer S."/>
            <person name="Barber I."/>
            <person name="Landry C.R."/>
            <person name="Aubin-Horth N."/>
        </authorList>
    </citation>
    <scope>NUCLEOTIDE SEQUENCE</scope>
</reference>
<feature type="domain" description="FAS1" evidence="3">
    <location>
        <begin position="212"/>
        <end position="347"/>
    </location>
</feature>
<feature type="domain" description="FAS1" evidence="3">
    <location>
        <begin position="496"/>
        <end position="637"/>
    </location>
</feature>
<organism evidence="4">
    <name type="scientific">Schistocephalus solidus</name>
    <name type="common">Tapeworm</name>
    <dbReference type="NCBI Taxonomy" id="70667"/>
    <lineage>
        <taxon>Eukaryota</taxon>
        <taxon>Metazoa</taxon>
        <taxon>Spiralia</taxon>
        <taxon>Lophotrochozoa</taxon>
        <taxon>Platyhelminthes</taxon>
        <taxon>Cestoda</taxon>
        <taxon>Eucestoda</taxon>
        <taxon>Diphyllobothriidea</taxon>
        <taxon>Diphyllobothriidae</taxon>
        <taxon>Schistocephalus</taxon>
    </lineage>
</organism>
<dbReference type="InterPro" id="IPR036378">
    <property type="entry name" value="FAS1_dom_sf"/>
</dbReference>
<dbReference type="GO" id="GO:0050839">
    <property type="term" value="F:cell adhesion molecule binding"/>
    <property type="evidence" value="ECO:0007669"/>
    <property type="project" value="TreeGrafter"/>
</dbReference>
<dbReference type="InterPro" id="IPR050904">
    <property type="entry name" value="Adhesion/Biosynth-related"/>
</dbReference>
<dbReference type="InterPro" id="IPR000782">
    <property type="entry name" value="FAS1_domain"/>
</dbReference>
<evidence type="ECO:0000256" key="2">
    <source>
        <dbReference type="SAM" id="SignalP"/>
    </source>
</evidence>
<evidence type="ECO:0000313" key="4">
    <source>
        <dbReference type="EMBL" id="JAP48226.1"/>
    </source>
</evidence>
<dbReference type="Gene3D" id="2.30.180.10">
    <property type="entry name" value="FAS1 domain"/>
    <property type="match status" value="3"/>
</dbReference>
<dbReference type="AlphaFoldDB" id="A0A0X3PLU4"/>
<dbReference type="PANTHER" id="PTHR10900">
    <property type="entry name" value="PERIOSTIN-RELATED"/>
    <property type="match status" value="1"/>
</dbReference>
<keyword evidence="2" id="KW-0732">Signal</keyword>
<dbReference type="SUPFAM" id="SSF82153">
    <property type="entry name" value="FAS1 domain"/>
    <property type="match status" value="3"/>
</dbReference>
<dbReference type="GO" id="GO:0030198">
    <property type="term" value="P:extracellular matrix organization"/>
    <property type="evidence" value="ECO:0007669"/>
    <property type="project" value="TreeGrafter"/>
</dbReference>
<evidence type="ECO:0000256" key="1">
    <source>
        <dbReference type="SAM" id="MobiDB-lite"/>
    </source>
</evidence>
<protein>
    <recommendedName>
        <fullName evidence="3">FAS1 domain-containing protein</fullName>
    </recommendedName>
</protein>
<dbReference type="GO" id="GO:0031012">
    <property type="term" value="C:extracellular matrix"/>
    <property type="evidence" value="ECO:0007669"/>
    <property type="project" value="TreeGrafter"/>
</dbReference>
<name>A0A0X3PLU4_SCHSO</name>
<dbReference type="SMART" id="SM00554">
    <property type="entry name" value="FAS1"/>
    <property type="match status" value="2"/>
</dbReference>
<feature type="signal peptide" evidence="2">
    <location>
        <begin position="1"/>
        <end position="17"/>
    </location>
</feature>
<gene>
    <name evidence="4" type="ORF">TR136313</name>
</gene>
<proteinExistence type="predicted"/>
<feature type="region of interest" description="Disordered" evidence="1">
    <location>
        <begin position="292"/>
        <end position="312"/>
    </location>
</feature>
<dbReference type="PROSITE" id="PS50213">
    <property type="entry name" value="FAS1"/>
    <property type="match status" value="2"/>
</dbReference>
<accession>A0A0X3PLU4</accession>
<dbReference type="GO" id="GO:0005615">
    <property type="term" value="C:extracellular space"/>
    <property type="evidence" value="ECO:0007669"/>
    <property type="project" value="TreeGrafter"/>
</dbReference>
<dbReference type="EMBL" id="GEEE01014999">
    <property type="protein sequence ID" value="JAP48226.1"/>
    <property type="molecule type" value="Transcribed_RNA"/>
</dbReference>
<dbReference type="PANTHER" id="PTHR10900:SF114">
    <property type="entry name" value="FAS1 DOMAIN-CONTAINING PROTEIN"/>
    <property type="match status" value="1"/>
</dbReference>
<evidence type="ECO:0000259" key="3">
    <source>
        <dbReference type="PROSITE" id="PS50213"/>
    </source>
</evidence>
<dbReference type="Pfam" id="PF02469">
    <property type="entry name" value="Fasciclin"/>
    <property type="match status" value="3"/>
</dbReference>
<dbReference type="GO" id="GO:0007155">
    <property type="term" value="P:cell adhesion"/>
    <property type="evidence" value="ECO:0007669"/>
    <property type="project" value="TreeGrafter"/>
</dbReference>
<feature type="chain" id="PRO_5007051190" description="FAS1 domain-containing protein" evidence="2">
    <location>
        <begin position="18"/>
        <end position="642"/>
    </location>
</feature>